<dbReference type="HOGENOM" id="CLU_046065_1_1_1"/>
<evidence type="ECO:0000256" key="1">
    <source>
        <dbReference type="SAM" id="MobiDB-lite"/>
    </source>
</evidence>
<dbReference type="SUPFAM" id="SSF47592">
    <property type="entry name" value="SWIB/MDM2 domain"/>
    <property type="match status" value="1"/>
</dbReference>
<dbReference type="STRING" id="1220924.W2RSP6"/>
<dbReference type="SMART" id="SM00151">
    <property type="entry name" value="SWIB"/>
    <property type="match status" value="1"/>
</dbReference>
<accession>W2RSP6</accession>
<dbReference type="OrthoDB" id="10251073at2759"/>
<evidence type="ECO:0000259" key="3">
    <source>
        <dbReference type="PROSITE" id="PS51998"/>
    </source>
</evidence>
<dbReference type="Pfam" id="PF08766">
    <property type="entry name" value="DEK_C"/>
    <property type="match status" value="1"/>
</dbReference>
<evidence type="ECO:0000313" key="5">
    <source>
        <dbReference type="Proteomes" id="UP000030752"/>
    </source>
</evidence>
<evidence type="ECO:0000313" key="4">
    <source>
        <dbReference type="EMBL" id="ETN38749.1"/>
    </source>
</evidence>
<reference evidence="4 5" key="1">
    <citation type="submission" date="2013-03" db="EMBL/GenBank/DDBJ databases">
        <title>The Genome Sequence of Phialophora europaea CBS 101466.</title>
        <authorList>
            <consortium name="The Broad Institute Genomics Platform"/>
            <person name="Cuomo C."/>
            <person name="de Hoog S."/>
            <person name="Gorbushina A."/>
            <person name="Walker B."/>
            <person name="Young S.K."/>
            <person name="Zeng Q."/>
            <person name="Gargeya S."/>
            <person name="Fitzgerald M."/>
            <person name="Haas B."/>
            <person name="Abouelleil A."/>
            <person name="Allen A.W."/>
            <person name="Alvarado L."/>
            <person name="Arachchi H.M."/>
            <person name="Berlin A.M."/>
            <person name="Chapman S.B."/>
            <person name="Gainer-Dewar J."/>
            <person name="Goldberg J."/>
            <person name="Griggs A."/>
            <person name="Gujja S."/>
            <person name="Hansen M."/>
            <person name="Howarth C."/>
            <person name="Imamovic A."/>
            <person name="Ireland A."/>
            <person name="Larimer J."/>
            <person name="McCowan C."/>
            <person name="Murphy C."/>
            <person name="Pearson M."/>
            <person name="Poon T.W."/>
            <person name="Priest M."/>
            <person name="Roberts A."/>
            <person name="Saif S."/>
            <person name="Shea T."/>
            <person name="Sisk P."/>
            <person name="Sykes S."/>
            <person name="Wortman J."/>
            <person name="Nusbaum C."/>
            <person name="Birren B."/>
        </authorList>
    </citation>
    <scope>NUCLEOTIDE SEQUENCE [LARGE SCALE GENOMIC DNA]</scope>
    <source>
        <strain evidence="4 5">CBS 101466</strain>
    </source>
</reference>
<dbReference type="RefSeq" id="XP_008719338.1">
    <property type="nucleotide sequence ID" value="XM_008721116.1"/>
</dbReference>
<gene>
    <name evidence="4" type="ORF">HMPREF1541_06787</name>
</gene>
<dbReference type="InterPro" id="IPR019835">
    <property type="entry name" value="SWIB_domain"/>
</dbReference>
<dbReference type="eggNOG" id="KOG1946">
    <property type="taxonomic scope" value="Eukaryota"/>
</dbReference>
<dbReference type="VEuPathDB" id="FungiDB:HMPREF1541_06787"/>
<feature type="domain" description="DEK-C" evidence="3">
    <location>
        <begin position="20"/>
        <end position="75"/>
    </location>
</feature>
<dbReference type="PROSITE" id="PS51998">
    <property type="entry name" value="DEK_C"/>
    <property type="match status" value="1"/>
</dbReference>
<dbReference type="EMBL" id="KB822722">
    <property type="protein sequence ID" value="ETN38749.1"/>
    <property type="molecule type" value="Genomic_DNA"/>
</dbReference>
<evidence type="ECO:0000259" key="2">
    <source>
        <dbReference type="PROSITE" id="PS51925"/>
    </source>
</evidence>
<proteinExistence type="predicted"/>
<dbReference type="CDD" id="cd10567">
    <property type="entry name" value="SWIB-MDM2_like"/>
    <property type="match status" value="1"/>
</dbReference>
<dbReference type="Gene3D" id="1.10.10.60">
    <property type="entry name" value="Homeodomain-like"/>
    <property type="match status" value="1"/>
</dbReference>
<dbReference type="InterPro" id="IPR036885">
    <property type="entry name" value="SWIB_MDM2_dom_sf"/>
</dbReference>
<dbReference type="Gene3D" id="1.10.245.10">
    <property type="entry name" value="SWIB/MDM2 domain"/>
    <property type="match status" value="1"/>
</dbReference>
<name>W2RSP6_CYPE1</name>
<feature type="compositionally biased region" description="Low complexity" evidence="1">
    <location>
        <begin position="110"/>
        <end position="122"/>
    </location>
</feature>
<dbReference type="SUPFAM" id="SSF109715">
    <property type="entry name" value="DEK C-terminal domain"/>
    <property type="match status" value="1"/>
</dbReference>
<dbReference type="InterPro" id="IPR014876">
    <property type="entry name" value="DEK_C"/>
</dbReference>
<feature type="compositionally biased region" description="Basic residues" evidence="1">
    <location>
        <begin position="180"/>
        <end position="193"/>
    </location>
</feature>
<feature type="compositionally biased region" description="Acidic residues" evidence="1">
    <location>
        <begin position="129"/>
        <end position="138"/>
    </location>
</feature>
<feature type="domain" description="DM2" evidence="2">
    <location>
        <begin position="215"/>
        <end position="292"/>
    </location>
</feature>
<dbReference type="PROSITE" id="PS51925">
    <property type="entry name" value="SWIB_MDM2"/>
    <property type="match status" value="1"/>
</dbReference>
<dbReference type="PANTHER" id="PTHR13844">
    <property type="entry name" value="SWI/SNF-RELATED MATRIX-ASSOCIATED ACTIN-DEPENDENT REGULATOR OF CHROMATIN SUBFAMILY D"/>
    <property type="match status" value="1"/>
</dbReference>
<organism evidence="4 5">
    <name type="scientific">Cyphellophora europaea (strain CBS 101466)</name>
    <name type="common">Phialophora europaea</name>
    <dbReference type="NCBI Taxonomy" id="1220924"/>
    <lineage>
        <taxon>Eukaryota</taxon>
        <taxon>Fungi</taxon>
        <taxon>Dikarya</taxon>
        <taxon>Ascomycota</taxon>
        <taxon>Pezizomycotina</taxon>
        <taxon>Eurotiomycetes</taxon>
        <taxon>Chaetothyriomycetidae</taxon>
        <taxon>Chaetothyriales</taxon>
        <taxon>Cyphellophoraceae</taxon>
        <taxon>Cyphellophora</taxon>
    </lineage>
</organism>
<dbReference type="GeneID" id="19974126"/>
<dbReference type="InParanoid" id="W2RSP6"/>
<keyword evidence="5" id="KW-1185">Reference proteome</keyword>
<dbReference type="Pfam" id="PF02201">
    <property type="entry name" value="SWIB"/>
    <property type="match status" value="1"/>
</dbReference>
<dbReference type="AlphaFoldDB" id="W2RSP6"/>
<dbReference type="InterPro" id="IPR003121">
    <property type="entry name" value="SWIB_MDM2_domain"/>
</dbReference>
<feature type="region of interest" description="Disordered" evidence="1">
    <location>
        <begin position="81"/>
        <end position="220"/>
    </location>
</feature>
<sequence>MARMLFPSSKSQLAKLLVPSEVRLKYVNIIDDFLDDADLTTVSVKQARNAIQSKVQYDITPHKSAINELVRERFDVVEAKRNGAEHPLPSVETEEPAAAHTNGIHKSKSSDPSNTSPTPDSSPVKREASEDELSDVIDDAPPRKKRKASIEDDATLAARLQAEEDKMARPTRGGAPRKAASSKKKKTPKKKTQARVTGSDDSDVPSEDKPKKNTGFHKPLNLSPALTALLGDSQLSRPEVTKRLWKHIKGNDLQDPADKRYIRCDDPMRSVFKQDRVHMFTMTKLANEHMFPID</sequence>
<protein>
    <submittedName>
        <fullName evidence="4">Uncharacterized protein</fullName>
    </submittedName>
</protein>
<dbReference type="Proteomes" id="UP000030752">
    <property type="component" value="Unassembled WGS sequence"/>
</dbReference>